<reference evidence="2" key="1">
    <citation type="submission" date="2021-02" db="EMBL/GenBank/DDBJ databases">
        <title>Natrosporangium hydrolyticum gen. nov., sp. nov, a haloalkaliphilic actinobacterium from a soda solonchak soil.</title>
        <authorList>
            <person name="Sorokin D.Y."/>
            <person name="Khijniak T.V."/>
            <person name="Zakharycheva A.P."/>
            <person name="Boueva O.V."/>
            <person name="Ariskina E.V."/>
            <person name="Hahnke R.L."/>
            <person name="Bunk B."/>
            <person name="Sproer C."/>
            <person name="Schumann P."/>
            <person name="Evtushenko L.I."/>
            <person name="Kublanov I.V."/>
        </authorList>
    </citation>
    <scope>NUCLEOTIDE SEQUENCE</scope>
    <source>
        <strain evidence="2">DSM 106523</strain>
    </source>
</reference>
<dbReference type="SMART" id="SM00530">
    <property type="entry name" value="HTH_XRE"/>
    <property type="match status" value="1"/>
</dbReference>
<evidence type="ECO:0000313" key="2">
    <source>
        <dbReference type="EMBL" id="QSB13704.1"/>
    </source>
</evidence>
<dbReference type="Pfam" id="PF13560">
    <property type="entry name" value="HTH_31"/>
    <property type="match status" value="1"/>
</dbReference>
<proteinExistence type="predicted"/>
<dbReference type="Proteomes" id="UP000662857">
    <property type="component" value="Chromosome"/>
</dbReference>
<feature type="domain" description="HTH cro/C1-type" evidence="1">
    <location>
        <begin position="19"/>
        <end position="74"/>
    </location>
</feature>
<dbReference type="CDD" id="cd00093">
    <property type="entry name" value="HTH_XRE"/>
    <property type="match status" value="1"/>
</dbReference>
<dbReference type="EMBL" id="CP070499">
    <property type="protein sequence ID" value="QSB13704.1"/>
    <property type="molecule type" value="Genomic_DNA"/>
</dbReference>
<dbReference type="Gene3D" id="1.10.260.40">
    <property type="entry name" value="lambda repressor-like DNA-binding domains"/>
    <property type="match status" value="1"/>
</dbReference>
<evidence type="ECO:0000313" key="3">
    <source>
        <dbReference type="Proteomes" id="UP000662857"/>
    </source>
</evidence>
<evidence type="ECO:0000259" key="1">
    <source>
        <dbReference type="PROSITE" id="PS50943"/>
    </source>
</evidence>
<dbReference type="KEGG" id="nhy:JQS43_19320"/>
<dbReference type="RefSeq" id="WP_239675805.1">
    <property type="nucleotide sequence ID" value="NZ_CP070499.1"/>
</dbReference>
<protein>
    <submittedName>
        <fullName evidence="2">Helix-turn-helix transcriptional regulator</fullName>
    </submittedName>
</protein>
<accession>A0A895Y7J2</accession>
<dbReference type="PROSITE" id="PS50943">
    <property type="entry name" value="HTH_CROC1"/>
    <property type="match status" value="1"/>
</dbReference>
<dbReference type="InterPro" id="IPR010982">
    <property type="entry name" value="Lambda_DNA-bd_dom_sf"/>
</dbReference>
<dbReference type="InterPro" id="IPR043917">
    <property type="entry name" value="DUF5753"/>
</dbReference>
<organism evidence="2 3">
    <name type="scientific">Natronosporangium hydrolyticum</name>
    <dbReference type="NCBI Taxonomy" id="2811111"/>
    <lineage>
        <taxon>Bacteria</taxon>
        <taxon>Bacillati</taxon>
        <taxon>Actinomycetota</taxon>
        <taxon>Actinomycetes</taxon>
        <taxon>Micromonosporales</taxon>
        <taxon>Micromonosporaceae</taxon>
        <taxon>Natronosporangium</taxon>
    </lineage>
</organism>
<dbReference type="InterPro" id="IPR001387">
    <property type="entry name" value="Cro/C1-type_HTH"/>
</dbReference>
<dbReference type="Pfam" id="PF19054">
    <property type="entry name" value="DUF5753"/>
    <property type="match status" value="1"/>
</dbReference>
<name>A0A895Y7J2_9ACTN</name>
<sequence>MTSRVHSPTAGRRRLRNTLRRVRDQVRLTQEQVAEAMDWSLSKVIRIETGGVGISTSDLRQLLQLYEVSDPDQVAELVELARVGRRRPWWTQFREALPAGYLSYIGLEDESSALRCVSPVGLPGLLQTEEYSRAVVEASWWAVRPSAHGPATATDRINVRQIRQREVLHRDRPPEITAILDEAVLWRQIGGPEVLRRQLRHLVTLGSEPHITIQVLPFSASMMNMLSHFVLMEFSDPADPDAVYVESAFDHTLLEGEEIETYRNAFSRLRDASLAAEDSLTLIEQVADRLA</sequence>
<dbReference type="GO" id="GO:0003677">
    <property type="term" value="F:DNA binding"/>
    <property type="evidence" value="ECO:0007669"/>
    <property type="project" value="InterPro"/>
</dbReference>
<gene>
    <name evidence="2" type="ORF">JQS43_19320</name>
</gene>
<dbReference type="SUPFAM" id="SSF47413">
    <property type="entry name" value="lambda repressor-like DNA-binding domains"/>
    <property type="match status" value="1"/>
</dbReference>
<dbReference type="AlphaFoldDB" id="A0A895Y7J2"/>
<keyword evidence="3" id="KW-1185">Reference proteome</keyword>